<reference evidence="8 9" key="1">
    <citation type="submission" date="2016-07" db="EMBL/GenBank/DDBJ databases">
        <title>Pervasive Adenine N6-methylation of Active Genes in Fungi.</title>
        <authorList>
            <consortium name="DOE Joint Genome Institute"/>
            <person name="Mondo S.J."/>
            <person name="Dannebaum R.O."/>
            <person name="Kuo R.C."/>
            <person name="Labutti K."/>
            <person name="Haridas S."/>
            <person name="Kuo A."/>
            <person name="Salamov A."/>
            <person name="Ahrendt S.R."/>
            <person name="Lipzen A."/>
            <person name="Sullivan W."/>
            <person name="Andreopoulos W.B."/>
            <person name="Clum A."/>
            <person name="Lindquist E."/>
            <person name="Daum C."/>
            <person name="Ramamoorthy G.K."/>
            <person name="Gryganskyi A."/>
            <person name="Culley D."/>
            <person name="Magnuson J.K."/>
            <person name="James T.Y."/>
            <person name="O'Malley M.A."/>
            <person name="Stajich J.E."/>
            <person name="Spatafora J.W."/>
            <person name="Visel A."/>
            <person name="Grigoriev I.V."/>
        </authorList>
    </citation>
    <scope>NUCLEOTIDE SEQUENCE [LARGE SCALE GENOMIC DNA]</scope>
    <source>
        <strain evidence="8 9">JEL800</strain>
    </source>
</reference>
<dbReference type="GO" id="GO:0000931">
    <property type="term" value="C:gamma-tubulin ring complex"/>
    <property type="evidence" value="ECO:0007669"/>
    <property type="project" value="InterPro"/>
</dbReference>
<dbReference type="GO" id="GO:0005819">
    <property type="term" value="C:spindle"/>
    <property type="evidence" value="ECO:0007669"/>
    <property type="project" value="TreeGrafter"/>
</dbReference>
<evidence type="ECO:0000256" key="5">
    <source>
        <dbReference type="ARBA" id="ARBA00022490"/>
    </source>
</evidence>
<dbReference type="EMBL" id="MCGO01000041">
    <property type="protein sequence ID" value="ORY39087.1"/>
    <property type="molecule type" value="Genomic_DNA"/>
</dbReference>
<accession>A0A1Y2BWR0</accession>
<dbReference type="GO" id="GO:0090307">
    <property type="term" value="P:mitotic spindle assembly"/>
    <property type="evidence" value="ECO:0007669"/>
    <property type="project" value="TreeGrafter"/>
</dbReference>
<dbReference type="Pfam" id="PF12554">
    <property type="entry name" value="MOZART1"/>
    <property type="match status" value="1"/>
</dbReference>
<dbReference type="GO" id="GO:0044732">
    <property type="term" value="C:mitotic spindle pole body"/>
    <property type="evidence" value="ECO:0007669"/>
    <property type="project" value="TreeGrafter"/>
</dbReference>
<comment type="caution">
    <text evidence="8">The sequence shown here is derived from an EMBL/GenBank/DDBJ whole genome shotgun (WGS) entry which is preliminary data.</text>
</comment>
<evidence type="ECO:0000256" key="6">
    <source>
        <dbReference type="ARBA" id="ARBA00023212"/>
    </source>
</evidence>
<evidence type="ECO:0000256" key="2">
    <source>
        <dbReference type="ARBA" id="ARBA00004267"/>
    </source>
</evidence>
<gene>
    <name evidence="8" type="ORF">BCR33DRAFT_720336</name>
</gene>
<dbReference type="Proteomes" id="UP000193642">
    <property type="component" value="Unassembled WGS sequence"/>
</dbReference>
<name>A0A1Y2BWR0_9FUNG</name>
<dbReference type="PANTHER" id="PTHR28520">
    <property type="entry name" value="MITOTIC-SPINDLE ORGANIZING PROTEIN 1"/>
    <property type="match status" value="1"/>
</dbReference>
<evidence type="ECO:0000256" key="7">
    <source>
        <dbReference type="ARBA" id="ARBA00029810"/>
    </source>
</evidence>
<keyword evidence="5" id="KW-0963">Cytoplasm</keyword>
<dbReference type="InterPro" id="IPR022214">
    <property type="entry name" value="MZT1"/>
</dbReference>
<dbReference type="GO" id="GO:0031021">
    <property type="term" value="C:interphase microtubule organizing center"/>
    <property type="evidence" value="ECO:0007669"/>
    <property type="project" value="TreeGrafter"/>
</dbReference>
<evidence type="ECO:0000256" key="1">
    <source>
        <dbReference type="ARBA" id="ARBA00003060"/>
    </source>
</evidence>
<evidence type="ECO:0000313" key="9">
    <source>
        <dbReference type="Proteomes" id="UP000193642"/>
    </source>
</evidence>
<comment type="subcellular location">
    <subcellularLocation>
        <location evidence="2">Cytoplasm</location>
        <location evidence="2">Cytoskeleton</location>
        <location evidence="2">Microtubule organizing center</location>
    </subcellularLocation>
</comment>
<dbReference type="OrthoDB" id="48571at2759"/>
<dbReference type="AlphaFoldDB" id="A0A1Y2BWR0"/>
<keyword evidence="6" id="KW-0206">Cytoskeleton</keyword>
<dbReference type="STRING" id="329046.A0A1Y2BWR0"/>
<keyword evidence="9" id="KW-1185">Reference proteome</keyword>
<evidence type="ECO:0000313" key="8">
    <source>
        <dbReference type="EMBL" id="ORY39087.1"/>
    </source>
</evidence>
<comment type="function">
    <text evidence="1">Required for gamma-tubulin complex recruitment to the microtubule organizing center (MTOC).</text>
</comment>
<evidence type="ECO:0000256" key="4">
    <source>
        <dbReference type="ARBA" id="ARBA00016992"/>
    </source>
</evidence>
<sequence>MDKQAAAKEALSIVHQVSQLLETGLDKDALAVCVALIEQGVDPEALSAVVKELRRDFASASASA</sequence>
<organism evidence="8 9">
    <name type="scientific">Rhizoclosmatium globosum</name>
    <dbReference type="NCBI Taxonomy" id="329046"/>
    <lineage>
        <taxon>Eukaryota</taxon>
        <taxon>Fungi</taxon>
        <taxon>Fungi incertae sedis</taxon>
        <taxon>Chytridiomycota</taxon>
        <taxon>Chytridiomycota incertae sedis</taxon>
        <taxon>Chytridiomycetes</taxon>
        <taxon>Chytridiales</taxon>
        <taxon>Chytriomycetaceae</taxon>
        <taxon>Rhizoclosmatium</taxon>
    </lineage>
</organism>
<evidence type="ECO:0000256" key="3">
    <source>
        <dbReference type="ARBA" id="ARBA00011015"/>
    </source>
</evidence>
<dbReference type="GO" id="GO:0051415">
    <property type="term" value="P:microtubule nucleation by interphase microtubule organizing center"/>
    <property type="evidence" value="ECO:0007669"/>
    <property type="project" value="TreeGrafter"/>
</dbReference>
<dbReference type="GO" id="GO:0033566">
    <property type="term" value="P:gamma-tubulin complex localization"/>
    <property type="evidence" value="ECO:0007669"/>
    <property type="project" value="InterPro"/>
</dbReference>
<proteinExistence type="inferred from homology"/>
<dbReference type="PANTHER" id="PTHR28520:SF2">
    <property type="entry name" value="MITOTIC-SPINDLE ORGANIZING PROTEIN 1"/>
    <property type="match status" value="1"/>
</dbReference>
<protein>
    <recommendedName>
        <fullName evidence="4">Mitotic-spindle organizing protein 1</fullName>
    </recommendedName>
    <alternativeName>
        <fullName evidence="7">Mitotic-spindle organizing protein associated with a ring of gamma-tubulin 1</fullName>
    </alternativeName>
</protein>
<comment type="similarity">
    <text evidence="3">Belongs to the MOZART1 family.</text>
</comment>